<proteinExistence type="predicted"/>
<dbReference type="EMBL" id="OIVN01001944">
    <property type="protein sequence ID" value="SPC99171.1"/>
    <property type="molecule type" value="Genomic_DNA"/>
</dbReference>
<name>A0A2N9GIP1_FAGSY</name>
<gene>
    <name evidence="1" type="ORF">FSB_LOCUS27053</name>
</gene>
<organism evidence="1">
    <name type="scientific">Fagus sylvatica</name>
    <name type="common">Beechnut</name>
    <dbReference type="NCBI Taxonomy" id="28930"/>
    <lineage>
        <taxon>Eukaryota</taxon>
        <taxon>Viridiplantae</taxon>
        <taxon>Streptophyta</taxon>
        <taxon>Embryophyta</taxon>
        <taxon>Tracheophyta</taxon>
        <taxon>Spermatophyta</taxon>
        <taxon>Magnoliopsida</taxon>
        <taxon>eudicotyledons</taxon>
        <taxon>Gunneridae</taxon>
        <taxon>Pentapetalae</taxon>
        <taxon>rosids</taxon>
        <taxon>fabids</taxon>
        <taxon>Fagales</taxon>
        <taxon>Fagaceae</taxon>
        <taxon>Fagus</taxon>
    </lineage>
</organism>
<reference evidence="1" key="1">
    <citation type="submission" date="2018-02" db="EMBL/GenBank/DDBJ databases">
        <authorList>
            <person name="Cohen D.B."/>
            <person name="Kent A.D."/>
        </authorList>
    </citation>
    <scope>NUCLEOTIDE SEQUENCE</scope>
</reference>
<evidence type="ECO:0000313" key="1">
    <source>
        <dbReference type="EMBL" id="SPC99171.1"/>
    </source>
</evidence>
<accession>A0A2N9GIP1</accession>
<dbReference type="AlphaFoldDB" id="A0A2N9GIP1"/>
<sequence length="52" mass="5551">MVVCLRIGVGSVLYSAGSSTAKGVWLGGGHGKFFPWHSMLIYELIPLTINGE</sequence>
<protein>
    <submittedName>
        <fullName evidence="1">Uncharacterized protein</fullName>
    </submittedName>
</protein>